<protein>
    <recommendedName>
        <fullName evidence="9">NB-ARC domain-containing protein</fullName>
    </recommendedName>
</protein>
<evidence type="ECO:0000259" key="4">
    <source>
        <dbReference type="Pfam" id="PF00931"/>
    </source>
</evidence>
<dbReference type="InterPro" id="IPR058922">
    <property type="entry name" value="WHD_DRP"/>
</dbReference>
<evidence type="ECO:0000256" key="2">
    <source>
        <dbReference type="ARBA" id="ARBA00022737"/>
    </source>
</evidence>
<dbReference type="InterPro" id="IPR032675">
    <property type="entry name" value="LRR_dom_sf"/>
</dbReference>
<reference evidence="7 8" key="2">
    <citation type="submission" date="2024-10" db="EMBL/GenBank/DDBJ databases">
        <authorList>
            <person name="Ryan C."/>
        </authorList>
    </citation>
    <scope>NUCLEOTIDE SEQUENCE [LARGE SCALE GENOMIC DNA]</scope>
</reference>
<dbReference type="PRINTS" id="PR00364">
    <property type="entry name" value="DISEASERSIST"/>
</dbReference>
<dbReference type="GO" id="GO:0042742">
    <property type="term" value="P:defense response to bacterium"/>
    <property type="evidence" value="ECO:0007669"/>
    <property type="project" value="UniProtKB-ARBA"/>
</dbReference>
<keyword evidence="1" id="KW-0433">Leucine-rich repeat</keyword>
<proteinExistence type="predicted"/>
<dbReference type="Pfam" id="PF00931">
    <property type="entry name" value="NB-ARC"/>
    <property type="match status" value="1"/>
</dbReference>
<evidence type="ECO:0000313" key="7">
    <source>
        <dbReference type="EMBL" id="CAL5035961.1"/>
    </source>
</evidence>
<evidence type="ECO:0000256" key="1">
    <source>
        <dbReference type="ARBA" id="ARBA00022614"/>
    </source>
</evidence>
<dbReference type="InterPro" id="IPR027417">
    <property type="entry name" value="P-loop_NTPase"/>
</dbReference>
<dbReference type="InterPro" id="IPR002182">
    <property type="entry name" value="NB-ARC"/>
</dbReference>
<evidence type="ECO:0008006" key="9">
    <source>
        <dbReference type="Google" id="ProtNLM"/>
    </source>
</evidence>
<dbReference type="SUPFAM" id="SSF52540">
    <property type="entry name" value="P-loop containing nucleoside triphosphate hydrolases"/>
    <property type="match status" value="1"/>
</dbReference>
<dbReference type="Gene3D" id="3.80.10.10">
    <property type="entry name" value="Ribonuclease Inhibitor"/>
    <property type="match status" value="1"/>
</dbReference>
<dbReference type="AlphaFoldDB" id="A0ABC9DBV8"/>
<dbReference type="PANTHER" id="PTHR36766">
    <property type="entry name" value="PLANT BROAD-SPECTRUM MILDEW RESISTANCE PROTEIN RPW8"/>
    <property type="match status" value="1"/>
</dbReference>
<dbReference type="Gene3D" id="3.40.50.300">
    <property type="entry name" value="P-loop containing nucleotide triphosphate hydrolases"/>
    <property type="match status" value="1"/>
</dbReference>
<name>A0ABC9DBV8_9POAL</name>
<dbReference type="Pfam" id="PF25019">
    <property type="entry name" value="LRR_R13L1-DRL21"/>
    <property type="match status" value="1"/>
</dbReference>
<gene>
    <name evidence="7" type="ORF">URODEC1_LOCUS83718</name>
</gene>
<dbReference type="InterPro" id="IPR056789">
    <property type="entry name" value="LRR_R13L1-DRL21"/>
</dbReference>
<dbReference type="Pfam" id="PF23559">
    <property type="entry name" value="WHD_DRP"/>
    <property type="match status" value="1"/>
</dbReference>
<sequence length="972" mass="112210">MADPVTAATAVGWGMKAAGWITSPIISELVKKGFYYLGFDASKKLKELETRLFLLERVMEAVEESPDRPRLEQLFRDLKSAFYEAEDILDVIEYHRLERQIKDNEGKSDCDGPPRKRDLVKMKLQSVMPSSPLKNQESGTSKILLKKSLEKIEKVINDACQILELLNLPSIAKYNGRQVFPANSRSAVTTAAPPLKVFGRDKERKKIIAMLHEKGCDGQQNNNSIPRYSVLGIHGIAGSGKSTLAQFVYARVKEDKQENKAACSRRGKKRNKEGHFDLVMWVYVSQKFDLDAIFREMIEGATGNPCPQFNSRNILQENLEDKLQGKRIFLVLDDVWYNRSDARYQEELQQILSPLKFGKPGSKILVTSRSKYALLALGAVEERCIPVSDMDDKSFFKMFMHYALRDARIDGHDRSEFEKIGAAIAKKLKGSPLAARTVAAQLCLRLNVEFWRRTRDRDLLNDTMGALWWSYQQLDGQVRRCFAYCSIYPRRHLLKRKDLVQLWMAEGFIKTTNSEEGLDGIGQDYFDELLSASFLQLERREEFGYVHDYDDDYFSVHDLLRDLAEEAARGDWFRIEKGFTGEVPLDVRHLFVRNRDVKMLAKKILELQNLRTLIFDDYVTFDDEVFQIMFRRLRKLRVLKLHFIGGDGDHNYSVPAFIGQLKHLRYLCFDGFTDNRLILPDSITELFHIQLLDVSGFRDVVFSCDKNMDHLVKLRSLTICNSLDIPNIGSLKWLRVLPCFNPWKKQRCRLRQLKDLNKLEGSLCLGHLENVESKEEAIEASLADKERLTKLELCWSNTSCSPEVEAEVLEGLCPPKYLEMLRIFDYHGSTYPNWMVGKQNSGPTNLHRLELFRCTRLEPAPELFDVFVHLRSFKLWESNWHALPDNMELLTSLELLSIHSCLNIRSLPALPRSLKQFDLSSCNEEFMRSCETIDDPNWQKIQHIPNIADLRRITEYLNALRVRKGAEQVGVK</sequence>
<evidence type="ECO:0000313" key="8">
    <source>
        <dbReference type="Proteomes" id="UP001497457"/>
    </source>
</evidence>
<keyword evidence="2" id="KW-0677">Repeat</keyword>
<evidence type="ECO:0000259" key="6">
    <source>
        <dbReference type="Pfam" id="PF25019"/>
    </source>
</evidence>
<evidence type="ECO:0000259" key="5">
    <source>
        <dbReference type="Pfam" id="PF23559"/>
    </source>
</evidence>
<dbReference type="EMBL" id="OZ075142">
    <property type="protein sequence ID" value="CAL5035961.1"/>
    <property type="molecule type" value="Genomic_DNA"/>
</dbReference>
<feature type="domain" description="Disease resistance protein winged helix" evidence="5">
    <location>
        <begin position="487"/>
        <end position="564"/>
    </location>
</feature>
<dbReference type="SUPFAM" id="SSF52058">
    <property type="entry name" value="L domain-like"/>
    <property type="match status" value="1"/>
</dbReference>
<organism evidence="7 8">
    <name type="scientific">Urochloa decumbens</name>
    <dbReference type="NCBI Taxonomy" id="240449"/>
    <lineage>
        <taxon>Eukaryota</taxon>
        <taxon>Viridiplantae</taxon>
        <taxon>Streptophyta</taxon>
        <taxon>Embryophyta</taxon>
        <taxon>Tracheophyta</taxon>
        <taxon>Spermatophyta</taxon>
        <taxon>Magnoliopsida</taxon>
        <taxon>Liliopsida</taxon>
        <taxon>Poales</taxon>
        <taxon>Poaceae</taxon>
        <taxon>PACMAD clade</taxon>
        <taxon>Panicoideae</taxon>
        <taxon>Panicodae</taxon>
        <taxon>Paniceae</taxon>
        <taxon>Melinidinae</taxon>
        <taxon>Urochloa</taxon>
    </lineage>
</organism>
<dbReference type="FunFam" id="1.10.10.10:FF:000322">
    <property type="entry name" value="Probable disease resistance protein At1g63360"/>
    <property type="match status" value="1"/>
</dbReference>
<dbReference type="PANTHER" id="PTHR36766:SF64">
    <property type="entry name" value="OS12G0206100 PROTEIN"/>
    <property type="match status" value="1"/>
</dbReference>
<dbReference type="Proteomes" id="UP001497457">
    <property type="component" value="Chromosome 32b"/>
</dbReference>
<dbReference type="Gene3D" id="1.10.10.10">
    <property type="entry name" value="Winged helix-like DNA-binding domain superfamily/Winged helix DNA-binding domain"/>
    <property type="match status" value="1"/>
</dbReference>
<keyword evidence="3" id="KW-0611">Plant defense</keyword>
<dbReference type="InterPro" id="IPR036388">
    <property type="entry name" value="WH-like_DNA-bd_sf"/>
</dbReference>
<reference evidence="8" key="1">
    <citation type="submission" date="2024-06" db="EMBL/GenBank/DDBJ databases">
        <authorList>
            <person name="Ryan C."/>
        </authorList>
    </citation>
    <scope>NUCLEOTIDE SEQUENCE [LARGE SCALE GENOMIC DNA]</scope>
</reference>
<feature type="domain" description="NB-ARC" evidence="4">
    <location>
        <begin position="229"/>
        <end position="399"/>
    </location>
</feature>
<evidence type="ECO:0000256" key="3">
    <source>
        <dbReference type="ARBA" id="ARBA00022821"/>
    </source>
</evidence>
<accession>A0ABC9DBV8</accession>
<keyword evidence="8" id="KW-1185">Reference proteome</keyword>
<dbReference type="GO" id="GO:0009626">
    <property type="term" value="P:plant-type hypersensitive response"/>
    <property type="evidence" value="ECO:0007669"/>
    <property type="project" value="UniProtKB-ARBA"/>
</dbReference>
<dbReference type="GO" id="GO:0002758">
    <property type="term" value="P:innate immune response-activating signaling pathway"/>
    <property type="evidence" value="ECO:0007669"/>
    <property type="project" value="UniProtKB-ARBA"/>
</dbReference>
<feature type="domain" description="R13L1/DRL21-like LRR repeat region" evidence="6">
    <location>
        <begin position="750"/>
        <end position="872"/>
    </location>
</feature>